<dbReference type="Pfam" id="PF02576">
    <property type="entry name" value="RimP_N"/>
    <property type="match status" value="1"/>
</dbReference>
<sequence>MAKVDELTEMLRPAAEALGYEFLGIEYISQGKHSVLRIYIDHENGITVDDCASVSHQVSGILEVEDPISSQFNLEVSSPGLDRPLFTLAHFQQFIGHEMQVRCHVGVQGRRKFKGKLESVHGEQLKILVDNQEFLLEFGDIDRANLVADFS</sequence>
<comment type="caution">
    <text evidence="6">The sequence shown here is derived from an EMBL/GenBank/DDBJ whole genome shotgun (WGS) entry which is preliminary data.</text>
</comment>
<dbReference type="PANTHER" id="PTHR33867:SF1">
    <property type="entry name" value="RIBOSOME MATURATION FACTOR RIMP"/>
    <property type="match status" value="1"/>
</dbReference>
<comment type="subcellular location">
    <subcellularLocation>
        <location evidence="3">Cytoplasm</location>
    </subcellularLocation>
</comment>
<dbReference type="PANTHER" id="PTHR33867">
    <property type="entry name" value="RIBOSOME MATURATION FACTOR RIMP"/>
    <property type="match status" value="1"/>
</dbReference>
<evidence type="ECO:0000313" key="6">
    <source>
        <dbReference type="EMBL" id="MET1254541.1"/>
    </source>
</evidence>
<evidence type="ECO:0000256" key="1">
    <source>
        <dbReference type="ARBA" id="ARBA00022490"/>
    </source>
</evidence>
<dbReference type="Pfam" id="PF17384">
    <property type="entry name" value="DUF150_C"/>
    <property type="match status" value="1"/>
</dbReference>
<dbReference type="InterPro" id="IPR035956">
    <property type="entry name" value="RimP_N_sf"/>
</dbReference>
<organism evidence="6 7">
    <name type="scientific">Aliikangiella maris</name>
    <dbReference type="NCBI Taxonomy" id="3162458"/>
    <lineage>
        <taxon>Bacteria</taxon>
        <taxon>Pseudomonadati</taxon>
        <taxon>Pseudomonadota</taxon>
        <taxon>Gammaproteobacteria</taxon>
        <taxon>Oceanospirillales</taxon>
        <taxon>Pleioneaceae</taxon>
        <taxon>Aliikangiella</taxon>
    </lineage>
</organism>
<protein>
    <recommendedName>
        <fullName evidence="3">Ribosome maturation factor RimP</fullName>
    </recommendedName>
</protein>
<feature type="domain" description="Ribosome maturation factor RimP C-terminal" evidence="5">
    <location>
        <begin position="85"/>
        <end position="150"/>
    </location>
</feature>
<dbReference type="InterPro" id="IPR036847">
    <property type="entry name" value="RimP_C_sf"/>
</dbReference>
<keyword evidence="1 3" id="KW-0963">Cytoplasm</keyword>
<dbReference type="SUPFAM" id="SSF74942">
    <property type="entry name" value="YhbC-like, C-terminal domain"/>
    <property type="match status" value="1"/>
</dbReference>
<dbReference type="Gene3D" id="2.30.30.180">
    <property type="entry name" value="Ribosome maturation factor RimP, C-terminal domain"/>
    <property type="match status" value="1"/>
</dbReference>
<name>A0ABV2BRH3_9GAMM</name>
<feature type="domain" description="Ribosome maturation factor RimP N-terminal" evidence="4">
    <location>
        <begin position="10"/>
        <end position="82"/>
    </location>
</feature>
<dbReference type="InterPro" id="IPR003728">
    <property type="entry name" value="Ribosome_maturation_RimP"/>
</dbReference>
<evidence type="ECO:0000259" key="5">
    <source>
        <dbReference type="Pfam" id="PF17384"/>
    </source>
</evidence>
<comment type="similarity">
    <text evidence="3">Belongs to the RimP family.</text>
</comment>
<evidence type="ECO:0000256" key="2">
    <source>
        <dbReference type="ARBA" id="ARBA00022517"/>
    </source>
</evidence>
<dbReference type="InterPro" id="IPR028989">
    <property type="entry name" value="RimP_N"/>
</dbReference>
<keyword evidence="2 3" id="KW-0690">Ribosome biogenesis</keyword>
<dbReference type="NCBIfam" id="NF000927">
    <property type="entry name" value="PRK00092.1-1"/>
    <property type="match status" value="1"/>
</dbReference>
<dbReference type="SUPFAM" id="SSF75420">
    <property type="entry name" value="YhbC-like, N-terminal domain"/>
    <property type="match status" value="1"/>
</dbReference>
<dbReference type="HAMAP" id="MF_01077">
    <property type="entry name" value="RimP"/>
    <property type="match status" value="1"/>
</dbReference>
<evidence type="ECO:0000259" key="4">
    <source>
        <dbReference type="Pfam" id="PF02576"/>
    </source>
</evidence>
<dbReference type="InterPro" id="IPR028998">
    <property type="entry name" value="RimP_C"/>
</dbReference>
<dbReference type="CDD" id="cd01734">
    <property type="entry name" value="YlxS_C"/>
    <property type="match status" value="1"/>
</dbReference>
<comment type="function">
    <text evidence="3">Required for maturation of 30S ribosomal subunits.</text>
</comment>
<evidence type="ECO:0000313" key="7">
    <source>
        <dbReference type="Proteomes" id="UP001548189"/>
    </source>
</evidence>
<gene>
    <name evidence="3 6" type="primary">rimP</name>
    <name evidence="6" type="ORF">ABVT43_05325</name>
</gene>
<dbReference type="Gene3D" id="3.30.300.70">
    <property type="entry name" value="RimP-like superfamily, N-terminal"/>
    <property type="match status" value="1"/>
</dbReference>
<dbReference type="RefSeq" id="WP_353874103.1">
    <property type="nucleotide sequence ID" value="NZ_JBEVCJ010000004.1"/>
</dbReference>
<proteinExistence type="inferred from homology"/>
<keyword evidence="7" id="KW-1185">Reference proteome</keyword>
<accession>A0ABV2BRH3</accession>
<evidence type="ECO:0000256" key="3">
    <source>
        <dbReference type="HAMAP-Rule" id="MF_01077"/>
    </source>
</evidence>
<dbReference type="EMBL" id="JBEVCJ010000004">
    <property type="protein sequence ID" value="MET1254541.1"/>
    <property type="molecule type" value="Genomic_DNA"/>
</dbReference>
<dbReference type="Proteomes" id="UP001548189">
    <property type="component" value="Unassembled WGS sequence"/>
</dbReference>
<reference evidence="6 7" key="1">
    <citation type="submission" date="2024-06" db="EMBL/GenBank/DDBJ databases">
        <authorList>
            <person name="Li F."/>
        </authorList>
    </citation>
    <scope>NUCLEOTIDE SEQUENCE [LARGE SCALE GENOMIC DNA]</scope>
    <source>
        <strain evidence="6 7">GXAS 311</strain>
    </source>
</reference>